<reference evidence="2 3" key="1">
    <citation type="submission" date="2014-06" db="EMBL/GenBank/DDBJ databases">
        <title>Evolutionary Origins and Diversification of the Mycorrhizal Mutualists.</title>
        <authorList>
            <consortium name="DOE Joint Genome Institute"/>
            <consortium name="Mycorrhizal Genomics Consortium"/>
            <person name="Kohler A."/>
            <person name="Kuo A."/>
            <person name="Nagy L.G."/>
            <person name="Floudas D."/>
            <person name="Copeland A."/>
            <person name="Barry K.W."/>
            <person name="Cichocki N."/>
            <person name="Veneault-Fourrey C."/>
            <person name="LaButti K."/>
            <person name="Lindquist E.A."/>
            <person name="Lipzen A."/>
            <person name="Lundell T."/>
            <person name="Morin E."/>
            <person name="Murat C."/>
            <person name="Riley R."/>
            <person name="Ohm R."/>
            <person name="Sun H."/>
            <person name="Tunlid A."/>
            <person name="Henrissat B."/>
            <person name="Grigoriev I.V."/>
            <person name="Hibbett D.S."/>
            <person name="Martin F."/>
        </authorList>
    </citation>
    <scope>NUCLEOTIDE SEQUENCE [LARGE SCALE GENOMIC DNA]</scope>
    <source>
        <strain evidence="2 3">SS14</strain>
    </source>
</reference>
<proteinExistence type="predicted"/>
<name>A0A0C9T0P4_SPHS4</name>
<accession>A0A0C9T0P4</accession>
<dbReference type="HOGENOM" id="CLU_1478530_0_0_1"/>
<evidence type="ECO:0000313" key="3">
    <source>
        <dbReference type="Proteomes" id="UP000054279"/>
    </source>
</evidence>
<dbReference type="EMBL" id="KN838468">
    <property type="protein sequence ID" value="KIJ22283.1"/>
    <property type="molecule type" value="Genomic_DNA"/>
</dbReference>
<evidence type="ECO:0000256" key="1">
    <source>
        <dbReference type="SAM" id="Phobius"/>
    </source>
</evidence>
<dbReference type="AlphaFoldDB" id="A0A0C9T0P4"/>
<feature type="transmembrane region" description="Helical" evidence="1">
    <location>
        <begin position="35"/>
        <end position="55"/>
    </location>
</feature>
<organism evidence="2 3">
    <name type="scientific">Sphaerobolus stellatus (strain SS14)</name>
    <dbReference type="NCBI Taxonomy" id="990650"/>
    <lineage>
        <taxon>Eukaryota</taxon>
        <taxon>Fungi</taxon>
        <taxon>Dikarya</taxon>
        <taxon>Basidiomycota</taxon>
        <taxon>Agaricomycotina</taxon>
        <taxon>Agaricomycetes</taxon>
        <taxon>Phallomycetidae</taxon>
        <taxon>Geastrales</taxon>
        <taxon>Sphaerobolaceae</taxon>
        <taxon>Sphaerobolus</taxon>
    </lineage>
</organism>
<feature type="non-terminal residue" evidence="2">
    <location>
        <position position="183"/>
    </location>
</feature>
<feature type="transmembrane region" description="Helical" evidence="1">
    <location>
        <begin position="76"/>
        <end position="99"/>
    </location>
</feature>
<sequence>SLTTASAVVFRTKLFLQLGSANVVEAEYRELSSKLIVTILAGVSYLLALLVRHVLNKVCFKQRRSTDRYQASFFTNLVHGILCIPLLYLTLSDIFLMGIFKCDLEMCYDFLRSVDEDTFLSRSLFYWISVHLALLPFFEELTARFLPPQTTYNVGTSTEVVAASEKLSESNGKPKDAMAQSSC</sequence>
<keyword evidence="1" id="KW-0472">Membrane</keyword>
<keyword evidence="1" id="KW-1133">Transmembrane helix</keyword>
<keyword evidence="1" id="KW-0812">Transmembrane</keyword>
<keyword evidence="3" id="KW-1185">Reference proteome</keyword>
<evidence type="ECO:0000313" key="2">
    <source>
        <dbReference type="EMBL" id="KIJ22283.1"/>
    </source>
</evidence>
<feature type="transmembrane region" description="Helical" evidence="1">
    <location>
        <begin position="119"/>
        <end position="138"/>
    </location>
</feature>
<gene>
    <name evidence="2" type="ORF">M422DRAFT_40112</name>
</gene>
<dbReference type="Proteomes" id="UP000054279">
    <property type="component" value="Unassembled WGS sequence"/>
</dbReference>
<protein>
    <submittedName>
        <fullName evidence="2">Uncharacterized protein</fullName>
    </submittedName>
</protein>